<dbReference type="EMBL" id="JAHRHY010000018">
    <property type="protein sequence ID" value="KAG9062617.1"/>
    <property type="molecule type" value="Genomic_DNA"/>
</dbReference>
<evidence type="ECO:0000313" key="6">
    <source>
        <dbReference type="EMBL" id="KAG9062617.1"/>
    </source>
</evidence>
<feature type="repeat" description="WD" evidence="3">
    <location>
        <begin position="1289"/>
        <end position="1319"/>
    </location>
</feature>
<dbReference type="InterPro" id="IPR020472">
    <property type="entry name" value="WD40_PAC1"/>
</dbReference>
<dbReference type="Gene3D" id="2.130.10.10">
    <property type="entry name" value="YVTN repeat-like/Quinoprotein amine dehydrogenase"/>
    <property type="match status" value="4"/>
</dbReference>
<dbReference type="InterPro" id="IPR001680">
    <property type="entry name" value="WD40_rpt"/>
</dbReference>
<dbReference type="PROSITE" id="PS50082">
    <property type="entry name" value="WD_REPEATS_2"/>
    <property type="match status" value="9"/>
</dbReference>
<dbReference type="SUPFAM" id="SSF50978">
    <property type="entry name" value="WD40 repeat-like"/>
    <property type="match status" value="2"/>
</dbReference>
<gene>
    <name evidence="6" type="ORF">KI688_004919</name>
</gene>
<dbReference type="PANTHER" id="PTHR22847:SF637">
    <property type="entry name" value="WD REPEAT DOMAIN 5B"/>
    <property type="match status" value="1"/>
</dbReference>
<dbReference type="PANTHER" id="PTHR22847">
    <property type="entry name" value="WD40 REPEAT PROTEIN"/>
    <property type="match status" value="1"/>
</dbReference>
<dbReference type="Pfam" id="PF00400">
    <property type="entry name" value="WD40"/>
    <property type="match status" value="11"/>
</dbReference>
<dbReference type="InterPro" id="IPR019775">
    <property type="entry name" value="WD40_repeat_CS"/>
</dbReference>
<feature type="repeat" description="WD" evidence="3">
    <location>
        <begin position="1156"/>
        <end position="1197"/>
    </location>
</feature>
<keyword evidence="2" id="KW-0677">Repeat</keyword>
<feature type="repeat" description="WD" evidence="3">
    <location>
        <begin position="1240"/>
        <end position="1276"/>
    </location>
</feature>
<dbReference type="CDD" id="cd00200">
    <property type="entry name" value="WD40"/>
    <property type="match status" value="2"/>
</dbReference>
<feature type="domain" description="Arm-like repeat" evidence="5">
    <location>
        <begin position="167"/>
        <end position="524"/>
    </location>
</feature>
<dbReference type="InterPro" id="IPR027417">
    <property type="entry name" value="P-loop_NTPase"/>
</dbReference>
<keyword evidence="7" id="KW-1185">Reference proteome</keyword>
<evidence type="ECO:0000313" key="7">
    <source>
        <dbReference type="Proteomes" id="UP000707451"/>
    </source>
</evidence>
<evidence type="ECO:0000259" key="5">
    <source>
        <dbReference type="Pfam" id="PF23948"/>
    </source>
</evidence>
<evidence type="ECO:0000256" key="2">
    <source>
        <dbReference type="ARBA" id="ARBA00022737"/>
    </source>
</evidence>
<dbReference type="Pfam" id="PF00805">
    <property type="entry name" value="Pentapeptide"/>
    <property type="match status" value="1"/>
</dbReference>
<dbReference type="InterPro" id="IPR036322">
    <property type="entry name" value="WD40_repeat_dom_sf"/>
</dbReference>
<dbReference type="InterPro" id="IPR025662">
    <property type="entry name" value="Sigma_54_int_dom_ATP-bd_1"/>
</dbReference>
<dbReference type="PROSITE" id="PS50294">
    <property type="entry name" value="WD_REPEATS_REGION"/>
    <property type="match status" value="7"/>
</dbReference>
<dbReference type="Pfam" id="PF05729">
    <property type="entry name" value="NACHT"/>
    <property type="match status" value="1"/>
</dbReference>
<dbReference type="SMART" id="SM00320">
    <property type="entry name" value="WD40"/>
    <property type="match status" value="14"/>
</dbReference>
<feature type="repeat" description="WD" evidence="3">
    <location>
        <begin position="1456"/>
        <end position="1490"/>
    </location>
</feature>
<feature type="repeat" description="WD" evidence="3">
    <location>
        <begin position="1407"/>
        <end position="1448"/>
    </location>
</feature>
<reference evidence="6" key="1">
    <citation type="submission" date="2021-06" db="EMBL/GenBank/DDBJ databases">
        <title>Genome Sequence of Mortierella hyaline Strain SCG-10, a Cold-Adapted, Nitrate-Reducing Fungus Isolated from Soil in Minnesota, USA.</title>
        <authorList>
            <person name="Aldossari N."/>
        </authorList>
    </citation>
    <scope>NUCLEOTIDE SEQUENCE</scope>
    <source>
        <strain evidence="6">SCG-10</strain>
    </source>
</reference>
<feature type="repeat" description="WD" evidence="3">
    <location>
        <begin position="1491"/>
        <end position="1532"/>
    </location>
</feature>
<dbReference type="PROSITE" id="PS00678">
    <property type="entry name" value="WD_REPEATS_1"/>
    <property type="match status" value="3"/>
</dbReference>
<sequence>MTIHPLKQVDHDAVAGDDPTFPAALGKDDQLLRSLDISKSKPKRLPTLPKISLGVFLKNFPKSAIKSKQPRPQQRITSTAALGKNDQLLGSLDVSKSTSNPMPTLPSVSLSVFLKNVPRSGIKTKLPRPQQRIERTDQLVYCNSLLLQESLALPSSEQEPTLDKDELAWLTEIKNDPMEQDRLQWLATRMVEAFIQEGIKDSIEIAEIVALGPILEKESYRKLLSSLITGFEESPLMDTNLLQGLVQLVQSSSPGHLVSDDLIKILSILRIRLQGTHQQSTEHPYYLTLAISRVLDVMADHKIQDLDRVLEHEPLSGVLSGLKGSTDPYLMYQACYAFQALQYVPNNETVLQAVLRHSQGVVDGVVKITALGKLDLGSVLEGLGNLQDALGNIIGVAGTVYEGTSSLMESGQGVMESLKERYGAGQKRPWYAAIRAAYALAEAGQLKDLNRLICEAPCRRDPLFQWGICQLLGEVAIDLIWPATSRQQANELLGRLYKSDPEWGRDESVKVWMVTIIDKVGSIADQEVAANALTLKQELASGDTPATRHPYPLRFRLPIPATSPILAKVQDIPYLEYELYKLRLQRLQEYDERAIYVLPEAKPSLLAKDDELFPLLEKVLEFLASDCQVMLILGDSGAGKSTFNRYLEHLLWKEYKRGGPIPLFINLPAIDEPQNNMVDKQLQFLNFDEDQIMELKLHRQLILICDGYDESQQLINLHTANSLNQTGQWDTKMVISCRSQYLGRSYQDRFKPQPTDRYKWTPQRVFQEAVIAPFSEEQIEDYIEQYVPLEPRTWSTEDYMDKLTTIPNLMDLVTNPFLLLLALEALPDVTMGNQDLSTIKIVRIQLYDTFVNHWLNVNNRRLQSNPLSKQDYDMLGMLEDAGFEAMGVDYCTRLASAMFEKLDGKAVVQYLHLKDKTTWKVEYFGPDPEVRLLREASPVTRSGTHFQFLHRSMLEYFFSCTVVRSSTSVPVDECAPQSTPDSSDVQSLDPMCPLFTRNLLDEPPVLQFLSERVQENPIFKGQLLEVVERTKTDVSFVTAAVNAISILVKAGVTFHRHDFQGIRIPGADLSGGQFDSALFQGADLRGANLGMSWLRKADFSNALMEGVRFGELPYLEEDDDAWSCCYSPDGRMLAVGLQRGGISIYDTLTWEKIHSLAGHDGDINSLALSPDSQRLVSGSVDKAVRVWDCGNGNLLATMNGHTRNVFLVDFSPCGKKVASASEDKSVRLWDSVTGEPLFVLEGHKGAVNSVKFTPDGRRLVSCGDDKTIRFWDVETGAPGDAWELDHGPVMCLDISPDGHQLVSGHRGGTLRLWSTASGSAGPDLYGHANNIVRVLFSADGQRIASAGFDSTVKLWDASSGVLVSEFSCNIIPIDISFSSNGEHLAVIDTSSEVRLWDADSSGSGLGLYGHSSLVMTVAYLPTGQFIWSASLDKTVLEWDARTGAVGSAHSLPVDPVFSIAFSPDMNHTAAGFRDGSIQLWDLGTSELGPTLEGHTGDVVRLTYSPCGQWIASASMDKTVRLWEPESTEQGHVLANMDCGSHGATSVIFSPKGQQLAAGDVDGTVNIFDTQSRTLFRTTTLEETIDALAYSPNGQELAISTKGLLFFWDLQSKEPNLKLEADPSGTGCIVYSPCGRWIACGSYGNTVQIYGRHSSGMGAKCVVAVVDGFLRRVTDIAWSPVEPLEFVTSSNDRSVRVWRMSKSSDSDGGVSVDLIWGSDIGMLGTFGMILEGATGINAINRKLLLQRDAIDTLASGANEAEVGTYGE</sequence>
<dbReference type="SUPFAM" id="SSF141571">
    <property type="entry name" value="Pentapeptide repeat-like"/>
    <property type="match status" value="1"/>
</dbReference>
<feature type="repeat" description="WD" evidence="3">
    <location>
        <begin position="1198"/>
        <end position="1239"/>
    </location>
</feature>
<organism evidence="6 7">
    <name type="scientific">Linnemannia hyalina</name>
    <dbReference type="NCBI Taxonomy" id="64524"/>
    <lineage>
        <taxon>Eukaryota</taxon>
        <taxon>Fungi</taxon>
        <taxon>Fungi incertae sedis</taxon>
        <taxon>Mucoromycota</taxon>
        <taxon>Mortierellomycotina</taxon>
        <taxon>Mortierellomycetes</taxon>
        <taxon>Mortierellales</taxon>
        <taxon>Mortierellaceae</taxon>
        <taxon>Linnemannia</taxon>
    </lineage>
</organism>
<evidence type="ECO:0008006" key="8">
    <source>
        <dbReference type="Google" id="ProtNLM"/>
    </source>
</evidence>
<dbReference type="GO" id="GO:1990234">
    <property type="term" value="C:transferase complex"/>
    <property type="evidence" value="ECO:0007669"/>
    <property type="project" value="UniProtKB-ARBA"/>
</dbReference>
<dbReference type="Proteomes" id="UP000707451">
    <property type="component" value="Unassembled WGS sequence"/>
</dbReference>
<evidence type="ECO:0000256" key="3">
    <source>
        <dbReference type="PROSITE-ProRule" id="PRU00221"/>
    </source>
</evidence>
<feature type="repeat" description="WD" evidence="3">
    <location>
        <begin position="1665"/>
        <end position="1707"/>
    </location>
</feature>
<evidence type="ECO:0000256" key="1">
    <source>
        <dbReference type="ARBA" id="ARBA00022574"/>
    </source>
</evidence>
<evidence type="ECO:0000259" key="4">
    <source>
        <dbReference type="Pfam" id="PF05729"/>
    </source>
</evidence>
<dbReference type="SUPFAM" id="SSF52540">
    <property type="entry name" value="P-loop containing nucleoside triphosphate hydrolases"/>
    <property type="match status" value="1"/>
</dbReference>
<comment type="caution">
    <text evidence="6">The sequence shown here is derived from an EMBL/GenBank/DDBJ whole genome shotgun (WGS) entry which is preliminary data.</text>
</comment>
<dbReference type="InterPro" id="IPR056251">
    <property type="entry name" value="Arm_rpt_dom"/>
</dbReference>
<dbReference type="Gene3D" id="2.160.20.80">
    <property type="entry name" value="E3 ubiquitin-protein ligase SopA"/>
    <property type="match status" value="1"/>
</dbReference>
<feature type="domain" description="NACHT" evidence="4">
    <location>
        <begin position="629"/>
        <end position="787"/>
    </location>
</feature>
<dbReference type="InterPro" id="IPR001646">
    <property type="entry name" value="5peptide_repeat"/>
</dbReference>
<dbReference type="PRINTS" id="PR00320">
    <property type="entry name" value="GPROTEINBRPT"/>
</dbReference>
<accession>A0A9P7XL82</accession>
<proteinExistence type="predicted"/>
<dbReference type="InterPro" id="IPR007111">
    <property type="entry name" value="NACHT_NTPase"/>
</dbReference>
<name>A0A9P7XL82_9FUNG</name>
<dbReference type="Pfam" id="PF23948">
    <property type="entry name" value="ARM_5"/>
    <property type="match status" value="1"/>
</dbReference>
<feature type="repeat" description="WD" evidence="3">
    <location>
        <begin position="1324"/>
        <end position="1365"/>
    </location>
</feature>
<dbReference type="Gene3D" id="3.40.50.300">
    <property type="entry name" value="P-loop containing nucleotide triphosphate hydrolases"/>
    <property type="match status" value="1"/>
</dbReference>
<dbReference type="InterPro" id="IPR015943">
    <property type="entry name" value="WD40/YVTN_repeat-like_dom_sf"/>
</dbReference>
<protein>
    <recommendedName>
        <fullName evidence="8">WD40 repeat-like protein</fullName>
    </recommendedName>
</protein>
<dbReference type="PROSITE" id="PS00675">
    <property type="entry name" value="SIGMA54_INTERACT_1"/>
    <property type="match status" value="1"/>
</dbReference>
<dbReference type="OrthoDB" id="538223at2759"/>
<keyword evidence="1 3" id="KW-0853">WD repeat</keyword>